<evidence type="ECO:0000313" key="3">
    <source>
        <dbReference type="Proteomes" id="UP001157439"/>
    </source>
</evidence>
<dbReference type="Proteomes" id="UP001157439">
    <property type="component" value="Unassembled WGS sequence"/>
</dbReference>
<protein>
    <recommendedName>
        <fullName evidence="1">Type 4 fimbrial biogenesis protein PilX N-terminal domain-containing protein</fullName>
    </recommendedName>
</protein>
<dbReference type="InterPro" id="IPR025746">
    <property type="entry name" value="PilX_N_dom"/>
</dbReference>
<name>A0AA37TN99_9GAMM</name>
<dbReference type="Pfam" id="PF14341">
    <property type="entry name" value="PilX_N"/>
    <property type="match status" value="1"/>
</dbReference>
<keyword evidence="3" id="KW-1185">Reference proteome</keyword>
<dbReference type="RefSeq" id="WP_125828480.1">
    <property type="nucleotide sequence ID" value="NZ_BSPO01000001.1"/>
</dbReference>
<proteinExistence type="predicted"/>
<accession>A0AA37TN99</accession>
<dbReference type="EMBL" id="BSPO01000001">
    <property type="protein sequence ID" value="GLS82560.1"/>
    <property type="molecule type" value="Genomic_DNA"/>
</dbReference>
<evidence type="ECO:0000313" key="2">
    <source>
        <dbReference type="EMBL" id="GLS82560.1"/>
    </source>
</evidence>
<reference evidence="2 3" key="1">
    <citation type="journal article" date="2014" name="Int. J. Syst. Evol. Microbiol.">
        <title>Complete genome sequence of Corynebacterium casei LMG S-19264T (=DSM 44701T), isolated from a smear-ripened cheese.</title>
        <authorList>
            <consortium name="US DOE Joint Genome Institute (JGI-PGF)"/>
            <person name="Walter F."/>
            <person name="Albersmeier A."/>
            <person name="Kalinowski J."/>
            <person name="Ruckert C."/>
        </authorList>
    </citation>
    <scope>NUCLEOTIDE SEQUENCE [LARGE SCALE GENOMIC DNA]</scope>
    <source>
        <strain evidence="2 3">NBRC 112785</strain>
    </source>
</reference>
<gene>
    <name evidence="2" type="ORF">GCM10007894_05370</name>
</gene>
<feature type="domain" description="Type 4 fimbrial biogenesis protein PilX N-terminal" evidence="1">
    <location>
        <begin position="14"/>
        <end position="52"/>
    </location>
</feature>
<comment type="caution">
    <text evidence="2">The sequence shown here is derived from an EMBL/GenBank/DDBJ whole genome shotgun (WGS) entry which is preliminary data.</text>
</comment>
<evidence type="ECO:0000259" key="1">
    <source>
        <dbReference type="Pfam" id="PF14341"/>
    </source>
</evidence>
<sequence>MRKQPSFRSLNNQQGIVLFFALVVLLILTVIGTSLAVSSGFSARMATTSAERVESLHTINGSQLRLIDEEAAKQGESLFVKGVGTTSVTDANTGVASDIKFLVETGCRRSSSASSASTFSCRQSEVASQVSFGKNNRGNIGIVSAVEQPVFNVGG</sequence>
<organism evidence="2 3">
    <name type="scientific">Paraferrimonas haliotis</name>
    <dbReference type="NCBI Taxonomy" id="2013866"/>
    <lineage>
        <taxon>Bacteria</taxon>
        <taxon>Pseudomonadati</taxon>
        <taxon>Pseudomonadota</taxon>
        <taxon>Gammaproteobacteria</taxon>
        <taxon>Alteromonadales</taxon>
        <taxon>Ferrimonadaceae</taxon>
        <taxon>Paraferrimonas</taxon>
    </lineage>
</organism>
<dbReference type="AlphaFoldDB" id="A0AA37TN99"/>